<dbReference type="KEGG" id="dpx:DAPPUDRAFT_323923"/>
<accession>E9H077</accession>
<organism evidence="1 2">
    <name type="scientific">Daphnia pulex</name>
    <name type="common">Water flea</name>
    <dbReference type="NCBI Taxonomy" id="6669"/>
    <lineage>
        <taxon>Eukaryota</taxon>
        <taxon>Metazoa</taxon>
        <taxon>Ecdysozoa</taxon>
        <taxon>Arthropoda</taxon>
        <taxon>Crustacea</taxon>
        <taxon>Branchiopoda</taxon>
        <taxon>Diplostraca</taxon>
        <taxon>Cladocera</taxon>
        <taxon>Anomopoda</taxon>
        <taxon>Daphniidae</taxon>
        <taxon>Daphnia</taxon>
    </lineage>
</organism>
<dbReference type="InParanoid" id="E9H077"/>
<name>E9H077_DAPPU</name>
<sequence length="68" mass="8020">MDPKELQEIRETMKNIYPKMKCGKEKLSTVVEKNITNKMNKPLTPNNIEWLQNYKNLVKDLEKAIDAQ</sequence>
<dbReference type="HOGENOM" id="CLU_2796571_0_0_1"/>
<dbReference type="Proteomes" id="UP000000305">
    <property type="component" value="Unassembled WGS sequence"/>
</dbReference>
<evidence type="ECO:0000313" key="1">
    <source>
        <dbReference type="EMBL" id="EFX74860.1"/>
    </source>
</evidence>
<reference evidence="1 2" key="1">
    <citation type="journal article" date="2011" name="Science">
        <title>The ecoresponsive genome of Daphnia pulex.</title>
        <authorList>
            <person name="Colbourne J.K."/>
            <person name="Pfrender M.E."/>
            <person name="Gilbert D."/>
            <person name="Thomas W.K."/>
            <person name="Tucker A."/>
            <person name="Oakley T.H."/>
            <person name="Tokishita S."/>
            <person name="Aerts A."/>
            <person name="Arnold G.J."/>
            <person name="Basu M.K."/>
            <person name="Bauer D.J."/>
            <person name="Caceres C.E."/>
            <person name="Carmel L."/>
            <person name="Casola C."/>
            <person name="Choi J.H."/>
            <person name="Detter J.C."/>
            <person name="Dong Q."/>
            <person name="Dusheyko S."/>
            <person name="Eads B.D."/>
            <person name="Frohlich T."/>
            <person name="Geiler-Samerotte K.A."/>
            <person name="Gerlach D."/>
            <person name="Hatcher P."/>
            <person name="Jogdeo S."/>
            <person name="Krijgsveld J."/>
            <person name="Kriventseva E.V."/>
            <person name="Kultz D."/>
            <person name="Laforsch C."/>
            <person name="Lindquist E."/>
            <person name="Lopez J."/>
            <person name="Manak J.R."/>
            <person name="Muller J."/>
            <person name="Pangilinan J."/>
            <person name="Patwardhan R.P."/>
            <person name="Pitluck S."/>
            <person name="Pritham E.J."/>
            <person name="Rechtsteiner A."/>
            <person name="Rho M."/>
            <person name="Rogozin I.B."/>
            <person name="Sakarya O."/>
            <person name="Salamov A."/>
            <person name="Schaack S."/>
            <person name="Shapiro H."/>
            <person name="Shiga Y."/>
            <person name="Skalitzky C."/>
            <person name="Smith Z."/>
            <person name="Souvorov A."/>
            <person name="Sung W."/>
            <person name="Tang Z."/>
            <person name="Tsuchiya D."/>
            <person name="Tu H."/>
            <person name="Vos H."/>
            <person name="Wang M."/>
            <person name="Wolf Y.I."/>
            <person name="Yamagata H."/>
            <person name="Yamada T."/>
            <person name="Ye Y."/>
            <person name="Shaw J.R."/>
            <person name="Andrews J."/>
            <person name="Crease T.J."/>
            <person name="Tang H."/>
            <person name="Lucas S.M."/>
            <person name="Robertson H.M."/>
            <person name="Bork P."/>
            <person name="Koonin E.V."/>
            <person name="Zdobnov E.M."/>
            <person name="Grigoriev I.V."/>
            <person name="Lynch M."/>
            <person name="Boore J.L."/>
        </authorList>
    </citation>
    <scope>NUCLEOTIDE SEQUENCE [LARGE SCALE GENOMIC DNA]</scope>
</reference>
<proteinExistence type="predicted"/>
<gene>
    <name evidence="1" type="ORF">DAPPUDRAFT_323923</name>
</gene>
<dbReference type="AlphaFoldDB" id="E9H077"/>
<evidence type="ECO:0000313" key="2">
    <source>
        <dbReference type="Proteomes" id="UP000000305"/>
    </source>
</evidence>
<dbReference type="EMBL" id="GL732580">
    <property type="protein sequence ID" value="EFX74860.1"/>
    <property type="molecule type" value="Genomic_DNA"/>
</dbReference>
<protein>
    <submittedName>
        <fullName evidence="1">Uncharacterized protein</fullName>
    </submittedName>
</protein>
<keyword evidence="2" id="KW-1185">Reference proteome</keyword>